<evidence type="ECO:0000256" key="1">
    <source>
        <dbReference type="SAM" id="MobiDB-lite"/>
    </source>
</evidence>
<gene>
    <name evidence="3" type="ORF">LSH36_145g05035</name>
</gene>
<dbReference type="Pfam" id="PF23079">
    <property type="entry name" value="HTH_NOL4_2nd"/>
    <property type="match status" value="1"/>
</dbReference>
<feature type="compositionally biased region" description="Low complexity" evidence="1">
    <location>
        <begin position="27"/>
        <end position="36"/>
    </location>
</feature>
<dbReference type="Proteomes" id="UP001208570">
    <property type="component" value="Unassembled WGS sequence"/>
</dbReference>
<comment type="caution">
    <text evidence="3">The sequence shown here is derived from an EMBL/GenBank/DDBJ whole genome shotgun (WGS) entry which is preliminary data.</text>
</comment>
<evidence type="ECO:0000259" key="2">
    <source>
        <dbReference type="Pfam" id="PF23079"/>
    </source>
</evidence>
<accession>A0AAD9JWM5</accession>
<keyword evidence="4" id="KW-1185">Reference proteome</keyword>
<feature type="compositionally biased region" description="Low complexity" evidence="1">
    <location>
        <begin position="409"/>
        <end position="421"/>
    </location>
</feature>
<name>A0AAD9JWM5_9ANNE</name>
<feature type="region of interest" description="Disordered" evidence="1">
    <location>
        <begin position="394"/>
        <end position="421"/>
    </location>
</feature>
<evidence type="ECO:0000313" key="4">
    <source>
        <dbReference type="Proteomes" id="UP001208570"/>
    </source>
</evidence>
<proteinExistence type="predicted"/>
<feature type="compositionally biased region" description="Acidic residues" evidence="1">
    <location>
        <begin position="141"/>
        <end position="154"/>
    </location>
</feature>
<dbReference type="AlphaFoldDB" id="A0AAD9JWM5"/>
<dbReference type="PANTHER" id="PTHR12449">
    <property type="entry name" value="DEATH DOMAIN-CONTAINING PROTEIN"/>
    <property type="match status" value="1"/>
</dbReference>
<sequence length="459" mass="49388">MAREKLQVADCVGNGINIEGLREHESTSTPTVPTTEMNGSTSPIDLHKQGGRVDVGAADVDADDDKRTTSSSTPPSEPIAAGGADGNGTSAEELDDVKPLNMTSTPRPEVRSHNDRKRRASSDSLDSLQTKASESAADDASKDDDEEIDDDDDDKMSTSHDFDPERLKAFNMFVRLFVDENLDRIVPISKQPKDKIQAILDACDRQFPEFHERSRKRIRTYLKSCRRMRRSKDTNGWDQLRPTPPHLTSAAAESILALACENESNNAKRMRMGLEPLPMSALVGSQSAVVTLPAQPTSSACASPTQAALAVAHAHGQNVSPPRPPSLEKQTAAAPGCDYQRPGPGAVGGFRAPQHDLPSAFFTNANGIFRPGFSGGGGYQSPAHHHNTGLANTALGSQIQNGPTDLSMKKGSLSSPSSKNQLNSTEVATIKQLIAGYRESAAFLYRSADELEQLLLHQN</sequence>
<organism evidence="3 4">
    <name type="scientific">Paralvinella palmiformis</name>
    <dbReference type="NCBI Taxonomy" id="53620"/>
    <lineage>
        <taxon>Eukaryota</taxon>
        <taxon>Metazoa</taxon>
        <taxon>Spiralia</taxon>
        <taxon>Lophotrochozoa</taxon>
        <taxon>Annelida</taxon>
        <taxon>Polychaeta</taxon>
        <taxon>Sedentaria</taxon>
        <taxon>Canalipalpata</taxon>
        <taxon>Terebellida</taxon>
        <taxon>Terebelliformia</taxon>
        <taxon>Alvinellidae</taxon>
        <taxon>Paralvinella</taxon>
    </lineage>
</organism>
<dbReference type="InterPro" id="IPR056549">
    <property type="entry name" value="HTH_NOL4"/>
</dbReference>
<evidence type="ECO:0000313" key="3">
    <source>
        <dbReference type="EMBL" id="KAK2159838.1"/>
    </source>
</evidence>
<feature type="compositionally biased region" description="Polar residues" evidence="1">
    <location>
        <begin position="394"/>
        <end position="404"/>
    </location>
</feature>
<dbReference type="EMBL" id="JAODUP010000145">
    <property type="protein sequence ID" value="KAK2159838.1"/>
    <property type="molecule type" value="Genomic_DNA"/>
</dbReference>
<protein>
    <recommendedName>
        <fullName evidence="2">Nucleolar protein 4 helical domain-containing protein</fullName>
    </recommendedName>
</protein>
<feature type="region of interest" description="Disordered" evidence="1">
    <location>
        <begin position="17"/>
        <end position="162"/>
    </location>
</feature>
<feature type="domain" description="Nucleolar protein 4 helical" evidence="2">
    <location>
        <begin position="165"/>
        <end position="263"/>
    </location>
</feature>
<dbReference type="InterPro" id="IPR039788">
    <property type="entry name" value="NOL4/NOL4L"/>
</dbReference>
<dbReference type="PANTHER" id="PTHR12449:SF22">
    <property type="entry name" value="NUCLEOLAR PROTEIN 4"/>
    <property type="match status" value="1"/>
</dbReference>
<reference evidence="3" key="1">
    <citation type="journal article" date="2023" name="Mol. Biol. Evol.">
        <title>Third-Generation Sequencing Reveals the Adaptive Role of the Epigenome in Three Deep-Sea Polychaetes.</title>
        <authorList>
            <person name="Perez M."/>
            <person name="Aroh O."/>
            <person name="Sun Y."/>
            <person name="Lan Y."/>
            <person name="Juniper S.K."/>
            <person name="Young C.R."/>
            <person name="Angers B."/>
            <person name="Qian P.Y."/>
        </authorList>
    </citation>
    <scope>NUCLEOTIDE SEQUENCE</scope>
    <source>
        <strain evidence="3">P08H-3</strain>
    </source>
</reference>